<comment type="caution">
    <text evidence="1">The sequence shown here is derived from an EMBL/GenBank/DDBJ whole genome shotgun (WGS) entry which is preliminary data.</text>
</comment>
<accession>A0ACB8BCG2</accession>
<gene>
    <name evidence="1" type="ORF">BV22DRAFT_655135</name>
</gene>
<name>A0ACB8BCG2_9AGAM</name>
<proteinExistence type="predicted"/>
<evidence type="ECO:0000313" key="2">
    <source>
        <dbReference type="Proteomes" id="UP000790709"/>
    </source>
</evidence>
<evidence type="ECO:0000313" key="1">
    <source>
        <dbReference type="EMBL" id="KAH7922487.1"/>
    </source>
</evidence>
<protein>
    <submittedName>
        <fullName evidence="1">Uncharacterized protein</fullName>
    </submittedName>
</protein>
<sequence>MRTVFKISHNYPAAGFCLSCCHLGSAGHLYSILPLGSACFVNVSYALEGEHPGFFTRIGALSTRGPICHCHIFSQSGLPVIAYSLRVRVGSGFIFTIDFGVYTRGDGVTVNDSASSNPAPYIVPRSDSVKYVSISAALSDKIPFSVEYIPDSGRRTAHAALFLCQGRPFPLILFFLR</sequence>
<dbReference type="Proteomes" id="UP000790709">
    <property type="component" value="Unassembled WGS sequence"/>
</dbReference>
<keyword evidence="2" id="KW-1185">Reference proteome</keyword>
<reference evidence="1" key="1">
    <citation type="journal article" date="2021" name="New Phytol.">
        <title>Evolutionary innovations through gain and loss of genes in the ectomycorrhizal Boletales.</title>
        <authorList>
            <person name="Wu G."/>
            <person name="Miyauchi S."/>
            <person name="Morin E."/>
            <person name="Kuo A."/>
            <person name="Drula E."/>
            <person name="Varga T."/>
            <person name="Kohler A."/>
            <person name="Feng B."/>
            <person name="Cao Y."/>
            <person name="Lipzen A."/>
            <person name="Daum C."/>
            <person name="Hundley H."/>
            <person name="Pangilinan J."/>
            <person name="Johnson J."/>
            <person name="Barry K."/>
            <person name="LaButti K."/>
            <person name="Ng V."/>
            <person name="Ahrendt S."/>
            <person name="Min B."/>
            <person name="Choi I.G."/>
            <person name="Park H."/>
            <person name="Plett J.M."/>
            <person name="Magnuson J."/>
            <person name="Spatafora J.W."/>
            <person name="Nagy L.G."/>
            <person name="Henrissat B."/>
            <person name="Grigoriev I.V."/>
            <person name="Yang Z.L."/>
            <person name="Xu J."/>
            <person name="Martin F.M."/>
        </authorList>
    </citation>
    <scope>NUCLEOTIDE SEQUENCE</scope>
    <source>
        <strain evidence="1">KUC20120723A-06</strain>
    </source>
</reference>
<dbReference type="EMBL" id="MU266483">
    <property type="protein sequence ID" value="KAH7922487.1"/>
    <property type="molecule type" value="Genomic_DNA"/>
</dbReference>
<organism evidence="1 2">
    <name type="scientific">Leucogyrophana mollusca</name>
    <dbReference type="NCBI Taxonomy" id="85980"/>
    <lineage>
        <taxon>Eukaryota</taxon>
        <taxon>Fungi</taxon>
        <taxon>Dikarya</taxon>
        <taxon>Basidiomycota</taxon>
        <taxon>Agaricomycotina</taxon>
        <taxon>Agaricomycetes</taxon>
        <taxon>Agaricomycetidae</taxon>
        <taxon>Boletales</taxon>
        <taxon>Boletales incertae sedis</taxon>
        <taxon>Leucogyrophana</taxon>
    </lineage>
</organism>